<gene>
    <name evidence="9" type="ORF">FH607_029560</name>
</gene>
<feature type="transmembrane region" description="Helical" evidence="7">
    <location>
        <begin position="169"/>
        <end position="188"/>
    </location>
</feature>
<feature type="transmembrane region" description="Helical" evidence="7">
    <location>
        <begin position="542"/>
        <end position="560"/>
    </location>
</feature>
<evidence type="ECO:0000256" key="1">
    <source>
        <dbReference type="ARBA" id="ARBA00004141"/>
    </source>
</evidence>
<feature type="domain" description="ResB-like" evidence="8">
    <location>
        <begin position="113"/>
        <end position="596"/>
    </location>
</feature>
<accession>A0A5N5ZP91</accession>
<dbReference type="GO" id="GO:0016020">
    <property type="term" value="C:membrane"/>
    <property type="evidence" value="ECO:0007669"/>
    <property type="project" value="UniProtKB-SubCell"/>
</dbReference>
<feature type="compositionally biased region" description="Acidic residues" evidence="6">
    <location>
        <begin position="650"/>
        <end position="662"/>
    </location>
</feature>
<comment type="subcellular location">
    <subcellularLocation>
        <location evidence="1">Membrane</location>
        <topology evidence="1">Multi-pass membrane protein</topology>
    </subcellularLocation>
</comment>
<evidence type="ECO:0000259" key="8">
    <source>
        <dbReference type="Pfam" id="PF05140"/>
    </source>
</evidence>
<dbReference type="PANTHER" id="PTHR31566">
    <property type="entry name" value="CYTOCHROME C BIOGENESIS PROTEIN CCS1, CHLOROPLASTIC"/>
    <property type="match status" value="1"/>
</dbReference>
<keyword evidence="4 7" id="KW-1133">Transmembrane helix</keyword>
<dbReference type="GO" id="GO:0017004">
    <property type="term" value="P:cytochrome complex assembly"/>
    <property type="evidence" value="ECO:0007669"/>
    <property type="project" value="UniProtKB-KW"/>
</dbReference>
<dbReference type="InterPro" id="IPR023494">
    <property type="entry name" value="Cyt_c_bgen_Ccs1/CcsB/ResB"/>
</dbReference>
<keyword evidence="5 7" id="KW-0472">Membrane</keyword>
<organism evidence="9 10">
    <name type="scientific">Streptomyces mimosae</name>
    <dbReference type="NCBI Taxonomy" id="2586635"/>
    <lineage>
        <taxon>Bacteria</taxon>
        <taxon>Bacillati</taxon>
        <taxon>Actinomycetota</taxon>
        <taxon>Actinomycetes</taxon>
        <taxon>Kitasatosporales</taxon>
        <taxon>Streptomycetaceae</taxon>
        <taxon>Streptomyces</taxon>
    </lineage>
</organism>
<keyword evidence="10" id="KW-1185">Reference proteome</keyword>
<evidence type="ECO:0000313" key="9">
    <source>
        <dbReference type="EMBL" id="KAB8158327.1"/>
    </source>
</evidence>
<feature type="compositionally biased region" description="Acidic residues" evidence="6">
    <location>
        <begin position="632"/>
        <end position="642"/>
    </location>
</feature>
<dbReference type="Proteomes" id="UP000314251">
    <property type="component" value="Unassembled WGS sequence"/>
</dbReference>
<sequence>MTHEDAPRAGVATDASAGRAPENPDGPEVPEAPEVPEQRRDEESATAGLTTAPLDEGAGGAGAPGGPEREGERARGAGSFGGTRAPGVGGALSWTARELVGWGRWFWRQLTSMRVALLLLLLLALASIPGSLIPQERSDVTVAADFRQRNPGLSEIYDRFQLFDVYSSIWFSAIYILLFVSLIGCILPRTWQFVGQLRARPPRAPRRLDRMPAYTTWRTATPPEEVLAAARRRLRRRRFRTDLADQPGREGQVAAEKGYLREAGNLLFHVALIVMLVAFAAGQLYHSEGGKLVVQGSGFTNALPQYDDFSSGRLYDVDDLERFGFTLDAFHYRYSRDSVDIGTPTEFRADVTYWTDDGTETSDTIEVNEPLRVGDAKVRLLGHGYAPVVTVTDAEGNTAFSGPVPFLPQDNAFTSTGVIKVSDYVGPDGEHDQLGFQGFFNPTYNIDEVRGPHSTFPEPDYPVLTLNAFHGDLGIASGIPQNVYQLDTDDMEQLRDESGDLFRFDLLPGESVELPDGRGTLTFERYENWATFQITTREGNSWALAGSMAAILGLVGSLFLQRRRIWVRARTGPDGMTVVEMASLGRTESAKIPEELADLAADLQPDAPMEREPEPEPDAGPGPEDPAAEAQADPDPDPDSEPDLARDPDPGTEDDAGTEPDADAERKPDSASSAEGARP</sequence>
<evidence type="ECO:0000256" key="5">
    <source>
        <dbReference type="ARBA" id="ARBA00023136"/>
    </source>
</evidence>
<evidence type="ECO:0000256" key="4">
    <source>
        <dbReference type="ARBA" id="ARBA00022989"/>
    </source>
</evidence>
<feature type="transmembrane region" description="Helical" evidence="7">
    <location>
        <begin position="266"/>
        <end position="285"/>
    </location>
</feature>
<evidence type="ECO:0000256" key="3">
    <source>
        <dbReference type="ARBA" id="ARBA00022748"/>
    </source>
</evidence>
<dbReference type="AlphaFoldDB" id="A0A5N5ZP91"/>
<feature type="region of interest" description="Disordered" evidence="6">
    <location>
        <begin position="1"/>
        <end position="83"/>
    </location>
</feature>
<evidence type="ECO:0000256" key="2">
    <source>
        <dbReference type="ARBA" id="ARBA00022692"/>
    </source>
</evidence>
<keyword evidence="2 7" id="KW-0812">Transmembrane</keyword>
<dbReference type="RefSeq" id="WP_139675490.1">
    <property type="nucleotide sequence ID" value="NZ_VDLY02000029.1"/>
</dbReference>
<evidence type="ECO:0000313" key="10">
    <source>
        <dbReference type="Proteomes" id="UP000314251"/>
    </source>
</evidence>
<feature type="region of interest" description="Disordered" evidence="6">
    <location>
        <begin position="607"/>
        <end position="679"/>
    </location>
</feature>
<dbReference type="PANTHER" id="PTHR31566:SF0">
    <property type="entry name" value="CYTOCHROME C BIOGENESIS PROTEIN CCS1, CHLOROPLASTIC"/>
    <property type="match status" value="1"/>
</dbReference>
<evidence type="ECO:0000256" key="6">
    <source>
        <dbReference type="SAM" id="MobiDB-lite"/>
    </source>
</evidence>
<name>A0A5N5ZP91_9ACTN</name>
<dbReference type="InterPro" id="IPR007816">
    <property type="entry name" value="ResB-like_domain"/>
</dbReference>
<reference evidence="9" key="1">
    <citation type="submission" date="2019-10" db="EMBL/GenBank/DDBJ databases">
        <title>Nonomuraea sp. nov., isolated from Phyllanthus amarus.</title>
        <authorList>
            <person name="Klykleung N."/>
            <person name="Tanasupawat S."/>
        </authorList>
    </citation>
    <scope>NUCLEOTIDE SEQUENCE [LARGE SCALE GENOMIC DNA]</scope>
    <source>
        <strain evidence="9">3MP-10</strain>
    </source>
</reference>
<protein>
    <submittedName>
        <fullName evidence="9">Cytochrome c biogenesis protein ResB</fullName>
    </submittedName>
</protein>
<keyword evidence="3" id="KW-0201">Cytochrome c-type biogenesis</keyword>
<dbReference type="Pfam" id="PF05140">
    <property type="entry name" value="ResB"/>
    <property type="match status" value="1"/>
</dbReference>
<evidence type="ECO:0000256" key="7">
    <source>
        <dbReference type="SAM" id="Phobius"/>
    </source>
</evidence>
<proteinExistence type="predicted"/>
<dbReference type="OrthoDB" id="3949537at2"/>
<dbReference type="EMBL" id="VDLY02000029">
    <property type="protein sequence ID" value="KAB8158327.1"/>
    <property type="molecule type" value="Genomic_DNA"/>
</dbReference>
<feature type="transmembrane region" description="Helical" evidence="7">
    <location>
        <begin position="115"/>
        <end position="133"/>
    </location>
</feature>
<comment type="caution">
    <text evidence="9">The sequence shown here is derived from an EMBL/GenBank/DDBJ whole genome shotgun (WGS) entry which is preliminary data.</text>
</comment>